<proteinExistence type="predicted"/>
<protein>
    <submittedName>
        <fullName evidence="1">Photosynthetic NDH subunit of subcomplex B 5</fullName>
    </submittedName>
</protein>
<keyword evidence="2" id="KW-1185">Reference proteome</keyword>
<accession>A0ACB8I5C4</accession>
<reference evidence="2" key="1">
    <citation type="journal article" date="2023" name="Hortic. Res.">
        <title>A chromosome-level phased genome enabling allele-level studies in sweet orange: a case study on citrus Huanglongbing tolerance.</title>
        <authorList>
            <person name="Wu B."/>
            <person name="Yu Q."/>
            <person name="Deng Z."/>
            <person name="Duan Y."/>
            <person name="Luo F."/>
            <person name="Gmitter F. Jr."/>
        </authorList>
    </citation>
    <scope>NUCLEOTIDE SEQUENCE [LARGE SCALE GENOMIC DNA]</scope>
    <source>
        <strain evidence="2">cv. Valencia</strain>
    </source>
</reference>
<evidence type="ECO:0000313" key="2">
    <source>
        <dbReference type="Proteomes" id="UP000829398"/>
    </source>
</evidence>
<comment type="caution">
    <text evidence="1">The sequence shown here is derived from an EMBL/GenBank/DDBJ whole genome shotgun (WGS) entry which is preliminary data.</text>
</comment>
<sequence length="200" mass="22212">MAVSSSSLSVLSPNSVPRISPKQSEINAKLSNTQDSASVHVKLFGKSSSRSGSVTKLNAGGKLALIEPDLNEDPKDRWATNGVDPVRSFWGAIADDIKAVECPTGFQGFIGWLFLPAVATAMYFNVPGEYLFIGAAVFVTIFTVIELDKPDKPHNFEPEIYNMERGARDKLINDYNTMSIWEFNEKYGHLWDFTVQRDMN</sequence>
<evidence type="ECO:0000313" key="1">
    <source>
        <dbReference type="EMBL" id="KAH9682355.1"/>
    </source>
</evidence>
<dbReference type="EMBL" id="CM039178">
    <property type="protein sequence ID" value="KAH9682355.1"/>
    <property type="molecule type" value="Genomic_DNA"/>
</dbReference>
<gene>
    <name evidence="1" type="ORF">KPL71_027320</name>
</gene>
<name>A0ACB8I5C4_CITSI</name>
<dbReference type="Proteomes" id="UP000829398">
    <property type="component" value="Chromosome 9"/>
</dbReference>
<organism evidence="1 2">
    <name type="scientific">Citrus sinensis</name>
    <name type="common">Sweet orange</name>
    <name type="synonym">Citrus aurantium var. sinensis</name>
    <dbReference type="NCBI Taxonomy" id="2711"/>
    <lineage>
        <taxon>Eukaryota</taxon>
        <taxon>Viridiplantae</taxon>
        <taxon>Streptophyta</taxon>
        <taxon>Embryophyta</taxon>
        <taxon>Tracheophyta</taxon>
        <taxon>Spermatophyta</taxon>
        <taxon>Magnoliopsida</taxon>
        <taxon>eudicotyledons</taxon>
        <taxon>Gunneridae</taxon>
        <taxon>Pentapetalae</taxon>
        <taxon>rosids</taxon>
        <taxon>malvids</taxon>
        <taxon>Sapindales</taxon>
        <taxon>Rutaceae</taxon>
        <taxon>Aurantioideae</taxon>
        <taxon>Citrus</taxon>
    </lineage>
</organism>